<dbReference type="SUPFAM" id="SSF103473">
    <property type="entry name" value="MFS general substrate transporter"/>
    <property type="match status" value="1"/>
</dbReference>
<evidence type="ECO:0000256" key="4">
    <source>
        <dbReference type="ARBA" id="ARBA00023136"/>
    </source>
</evidence>
<gene>
    <name evidence="7" type="ORF">LTR69_010789</name>
</gene>
<dbReference type="Proteomes" id="UP001345691">
    <property type="component" value="Unassembled WGS sequence"/>
</dbReference>
<feature type="transmembrane region" description="Helical" evidence="5">
    <location>
        <begin position="206"/>
        <end position="227"/>
    </location>
</feature>
<comment type="caution">
    <text evidence="7">The sequence shown here is derived from an EMBL/GenBank/DDBJ whole genome shotgun (WGS) entry which is preliminary data.</text>
</comment>
<feature type="transmembrane region" description="Helical" evidence="5">
    <location>
        <begin position="81"/>
        <end position="106"/>
    </location>
</feature>
<feature type="transmembrane region" description="Helical" evidence="5">
    <location>
        <begin position="454"/>
        <end position="478"/>
    </location>
</feature>
<dbReference type="Gene3D" id="1.20.1250.20">
    <property type="entry name" value="MFS general substrate transporter like domains"/>
    <property type="match status" value="1"/>
</dbReference>
<evidence type="ECO:0000256" key="2">
    <source>
        <dbReference type="ARBA" id="ARBA00022692"/>
    </source>
</evidence>
<feature type="transmembrane region" description="Helical" evidence="5">
    <location>
        <begin position="427"/>
        <end position="448"/>
    </location>
</feature>
<proteinExistence type="predicted"/>
<feature type="transmembrane region" description="Helical" evidence="5">
    <location>
        <begin position="176"/>
        <end position="199"/>
    </location>
</feature>
<dbReference type="PANTHER" id="PTHR23502:SF181">
    <property type="entry name" value="MAJOR FACILITATOR SUPERFAMILY (MFS) PROFILE DOMAIN-CONTAINING PROTEIN"/>
    <property type="match status" value="1"/>
</dbReference>
<reference evidence="7 8" key="1">
    <citation type="submission" date="2023-08" db="EMBL/GenBank/DDBJ databases">
        <title>Black Yeasts Isolated from many extreme environments.</title>
        <authorList>
            <person name="Coleine C."/>
            <person name="Stajich J.E."/>
            <person name="Selbmann L."/>
        </authorList>
    </citation>
    <scope>NUCLEOTIDE SEQUENCE [LARGE SCALE GENOMIC DNA]</scope>
    <source>
        <strain evidence="7 8">CCFEE 6328</strain>
    </source>
</reference>
<evidence type="ECO:0000256" key="5">
    <source>
        <dbReference type="SAM" id="Phobius"/>
    </source>
</evidence>
<feature type="transmembrane region" description="Helical" evidence="5">
    <location>
        <begin position="147"/>
        <end position="164"/>
    </location>
</feature>
<evidence type="ECO:0000313" key="8">
    <source>
        <dbReference type="Proteomes" id="UP001345691"/>
    </source>
</evidence>
<evidence type="ECO:0000256" key="1">
    <source>
        <dbReference type="ARBA" id="ARBA00004141"/>
    </source>
</evidence>
<name>A0ABR0IWS1_9EURO</name>
<feature type="transmembrane region" description="Helical" evidence="5">
    <location>
        <begin position="521"/>
        <end position="542"/>
    </location>
</feature>
<feature type="transmembrane region" description="Helical" evidence="5">
    <location>
        <begin position="383"/>
        <end position="406"/>
    </location>
</feature>
<keyword evidence="4 5" id="KW-0472">Membrane</keyword>
<keyword evidence="8" id="KW-1185">Reference proteome</keyword>
<accession>A0ABR0IWS1</accession>
<feature type="transmembrane region" description="Helical" evidence="5">
    <location>
        <begin position="490"/>
        <end position="509"/>
    </location>
</feature>
<evidence type="ECO:0000313" key="7">
    <source>
        <dbReference type="EMBL" id="KAK5050155.1"/>
    </source>
</evidence>
<organism evidence="7 8">
    <name type="scientific">Exophiala sideris</name>
    <dbReference type="NCBI Taxonomy" id="1016849"/>
    <lineage>
        <taxon>Eukaryota</taxon>
        <taxon>Fungi</taxon>
        <taxon>Dikarya</taxon>
        <taxon>Ascomycota</taxon>
        <taxon>Pezizomycotina</taxon>
        <taxon>Eurotiomycetes</taxon>
        <taxon>Chaetothyriomycetidae</taxon>
        <taxon>Chaetothyriales</taxon>
        <taxon>Herpotrichiellaceae</taxon>
        <taxon>Exophiala</taxon>
    </lineage>
</organism>
<keyword evidence="3 5" id="KW-1133">Transmembrane helix</keyword>
<feature type="transmembrane region" description="Helical" evidence="5">
    <location>
        <begin position="233"/>
        <end position="255"/>
    </location>
</feature>
<sequence length="558" mass="62024">MRFRSFAELGQGEGTVQLIESMCTSSRKVHALQVTYSGSDLDAANVVHNLHLRGTDVVLVPQPSNDINDPLRWPKWKKHVAFLNVAFFAFMVTGYVGGFAPALYLLGIEFQKSQTETINLILWPLLLSGLGNFFWVPAAEYVGKRPVFVVASLITFLGMVGSAVSKDFHTLLACRILVSGGGSATEALGAAIINDIFFLHERGSKMGLYIIFLYGGNSLMPLISGFVIDGAGWRWFCWLCAILSGINFLAIFFFVEETRFDRTTTPLTVQNSHAVPEKSSPDPQMEQLEKPELCTTEEASPPAVSDSQLTGVKKTYIQGLSLWSGVSEISFFSHFMRPYLMIVYPAIIWAMITYSLALAWQISSNTVTSFIFQPPPYSWSPSLNGLINIPAMIGNLVGAYVGGHLTDQWARRWARQHDGIFIAESRLVLLIVPGLLVPTGLLMFGFGAERQLHWIVMFIGYGLLASCNAAASIGMTYVMDSYYEVAAEGLLLVNGLKNLIAWAFTYGFIPWTETSGYARVFGTMAALFFVWMLAAVPMYFYGKAWRDWTARKMKVIFW</sequence>
<evidence type="ECO:0000259" key="6">
    <source>
        <dbReference type="PROSITE" id="PS50850"/>
    </source>
</evidence>
<dbReference type="InterPro" id="IPR011701">
    <property type="entry name" value="MFS"/>
</dbReference>
<feature type="transmembrane region" description="Helical" evidence="5">
    <location>
        <begin position="118"/>
        <end position="135"/>
    </location>
</feature>
<dbReference type="EMBL" id="JAVRRF010000040">
    <property type="protein sequence ID" value="KAK5050155.1"/>
    <property type="molecule type" value="Genomic_DNA"/>
</dbReference>
<keyword evidence="2 5" id="KW-0812">Transmembrane</keyword>
<comment type="subcellular location">
    <subcellularLocation>
        <location evidence="1">Membrane</location>
        <topology evidence="1">Multi-pass membrane protein</topology>
    </subcellularLocation>
</comment>
<feature type="domain" description="Major facilitator superfamily (MFS) profile" evidence="6">
    <location>
        <begin position="81"/>
        <end position="558"/>
    </location>
</feature>
<dbReference type="PANTHER" id="PTHR23502">
    <property type="entry name" value="MAJOR FACILITATOR SUPERFAMILY"/>
    <property type="match status" value="1"/>
</dbReference>
<dbReference type="Pfam" id="PF07690">
    <property type="entry name" value="MFS_1"/>
    <property type="match status" value="1"/>
</dbReference>
<dbReference type="InterPro" id="IPR036259">
    <property type="entry name" value="MFS_trans_sf"/>
</dbReference>
<protein>
    <recommendedName>
        <fullName evidence="6">Major facilitator superfamily (MFS) profile domain-containing protein</fullName>
    </recommendedName>
</protein>
<dbReference type="PROSITE" id="PS50850">
    <property type="entry name" value="MFS"/>
    <property type="match status" value="1"/>
</dbReference>
<dbReference type="InterPro" id="IPR020846">
    <property type="entry name" value="MFS_dom"/>
</dbReference>
<evidence type="ECO:0000256" key="3">
    <source>
        <dbReference type="ARBA" id="ARBA00022989"/>
    </source>
</evidence>
<feature type="transmembrane region" description="Helical" evidence="5">
    <location>
        <begin position="339"/>
        <end position="363"/>
    </location>
</feature>